<dbReference type="Pfam" id="PF14052">
    <property type="entry name" value="Caps_assemb_Wzi"/>
    <property type="match status" value="1"/>
</dbReference>
<sequence>MVKTGIVIFLILLLNTTNGFAQTLPVGILENVEDAYRRQQLLGNDSSRSSYMIRPLFMSDRNDLLLDQAASLSLSSFRTKIYENKKLATEIYLLPFTTQQQYNSHHPYGINDGSMVSAKGYQNQFSGGAYAKIGPLSIQLRPEYVYAYNADFREMHEVDPDPYSRFTSFYNVYYNNYIDQPERMGQNHSYNRLSWGQSSIRLTLDPVSVGLSNENLWWGPGVRNSLLMSNNAPGFKHLTLNTTRPINSPIGAFEAQVIAGRLDPSGVKAANTFLFVPKNDDWRYISGVIITYQPKIIPNLFLGFSRVFVLESENLGKSFGDYFPFFSALEKSALADPNDPNAVSPEDAKERDQLLSAYARWVLPETHAEMYFEIGRNDHSFDLRDGLVEPEQSLAYTIGFRKLITMKKSDEFIQIGAEMTQLEGPRSKISRAQPPWYIHGQVHAGYTQRGQILGAGIGSGSNLQSLDISWVKGLKRIGLQLERLANNNDLFESLTIAYAGDTQYIKRRWIDLSLTGKFAWNWNKIILNGEATYIRSDNYQYQLQAFPKTQDRGEFVQNNIHVKMGLMYNF</sequence>
<protein>
    <submittedName>
        <fullName evidence="1">Capsule assembly protein Wzi</fullName>
    </submittedName>
</protein>
<dbReference type="InterPro" id="IPR038636">
    <property type="entry name" value="Wzi_sf"/>
</dbReference>
<dbReference type="EMBL" id="SNYC01000004">
    <property type="protein sequence ID" value="TDQ09949.1"/>
    <property type="molecule type" value="Genomic_DNA"/>
</dbReference>
<organism evidence="1 2">
    <name type="scientific">Pedobacter metabolipauper</name>
    <dbReference type="NCBI Taxonomy" id="425513"/>
    <lineage>
        <taxon>Bacteria</taxon>
        <taxon>Pseudomonadati</taxon>
        <taxon>Bacteroidota</taxon>
        <taxon>Sphingobacteriia</taxon>
        <taxon>Sphingobacteriales</taxon>
        <taxon>Sphingobacteriaceae</taxon>
        <taxon>Pedobacter</taxon>
    </lineage>
</organism>
<evidence type="ECO:0000313" key="1">
    <source>
        <dbReference type="EMBL" id="TDQ09949.1"/>
    </source>
</evidence>
<keyword evidence="2" id="KW-1185">Reference proteome</keyword>
<dbReference type="InterPro" id="IPR026950">
    <property type="entry name" value="Caps_assemb_Wzi"/>
</dbReference>
<dbReference type="Gene3D" id="2.40.160.130">
    <property type="entry name" value="Capsule assembly protein Wzi"/>
    <property type="match status" value="1"/>
</dbReference>
<dbReference type="AlphaFoldDB" id="A0A4R6SWZ5"/>
<name>A0A4R6SWZ5_9SPHI</name>
<gene>
    <name evidence="1" type="ORF">ATK78_2108</name>
</gene>
<reference evidence="1 2" key="1">
    <citation type="submission" date="2019-03" db="EMBL/GenBank/DDBJ databases">
        <title>Genomic Encyclopedia of Archaeal and Bacterial Type Strains, Phase II (KMG-II): from individual species to whole genera.</title>
        <authorList>
            <person name="Goeker M."/>
        </authorList>
    </citation>
    <scope>NUCLEOTIDE SEQUENCE [LARGE SCALE GENOMIC DNA]</scope>
    <source>
        <strain evidence="1 2">DSM 19035</strain>
    </source>
</reference>
<comment type="caution">
    <text evidence="1">The sequence shown here is derived from an EMBL/GenBank/DDBJ whole genome shotgun (WGS) entry which is preliminary data.</text>
</comment>
<accession>A0A4R6SWZ5</accession>
<evidence type="ECO:0000313" key="2">
    <source>
        <dbReference type="Proteomes" id="UP000295620"/>
    </source>
</evidence>
<dbReference type="Proteomes" id="UP000295620">
    <property type="component" value="Unassembled WGS sequence"/>
</dbReference>
<proteinExistence type="predicted"/>